<dbReference type="InterPro" id="IPR011032">
    <property type="entry name" value="GroES-like_sf"/>
</dbReference>
<keyword evidence="3" id="KW-1185">Reference proteome</keyword>
<dbReference type="Gene3D" id="3.40.50.720">
    <property type="entry name" value="NAD(P)-binding Rossmann-like Domain"/>
    <property type="match status" value="1"/>
</dbReference>
<dbReference type="AlphaFoldDB" id="A0A6A6XLE3"/>
<dbReference type="GO" id="GO:0016491">
    <property type="term" value="F:oxidoreductase activity"/>
    <property type="evidence" value="ECO:0007669"/>
    <property type="project" value="InterPro"/>
</dbReference>
<dbReference type="CDD" id="cd05289">
    <property type="entry name" value="MDR_like_2"/>
    <property type="match status" value="1"/>
</dbReference>
<dbReference type="Gene3D" id="3.90.180.10">
    <property type="entry name" value="Medium-chain alcohol dehydrogenases, catalytic domain"/>
    <property type="match status" value="1"/>
</dbReference>
<gene>
    <name evidence="2" type="ORF">K505DRAFT_405815</name>
</gene>
<organism evidence="2 3">
    <name type="scientific">Melanomma pulvis-pyrius CBS 109.77</name>
    <dbReference type="NCBI Taxonomy" id="1314802"/>
    <lineage>
        <taxon>Eukaryota</taxon>
        <taxon>Fungi</taxon>
        <taxon>Dikarya</taxon>
        <taxon>Ascomycota</taxon>
        <taxon>Pezizomycotina</taxon>
        <taxon>Dothideomycetes</taxon>
        <taxon>Pleosporomycetidae</taxon>
        <taxon>Pleosporales</taxon>
        <taxon>Melanommataceae</taxon>
        <taxon>Melanomma</taxon>
    </lineage>
</organism>
<evidence type="ECO:0000313" key="3">
    <source>
        <dbReference type="Proteomes" id="UP000799757"/>
    </source>
</evidence>
<dbReference type="EMBL" id="MU001808">
    <property type="protein sequence ID" value="KAF2797350.1"/>
    <property type="molecule type" value="Genomic_DNA"/>
</dbReference>
<proteinExistence type="predicted"/>
<dbReference type="PANTHER" id="PTHR11695:SF647">
    <property type="entry name" value="ENOYL REDUCTASE (ER) DOMAIN-CONTAINING PROTEIN"/>
    <property type="match status" value="1"/>
</dbReference>
<dbReference type="PROSITE" id="PS01162">
    <property type="entry name" value="QOR_ZETA_CRYSTAL"/>
    <property type="match status" value="1"/>
</dbReference>
<feature type="domain" description="Enoyl reductase (ER)" evidence="1">
    <location>
        <begin position="16"/>
        <end position="333"/>
    </location>
</feature>
<dbReference type="OrthoDB" id="3509362at2759"/>
<dbReference type="InterPro" id="IPR050700">
    <property type="entry name" value="YIM1/Zinc_Alcohol_DH_Fams"/>
</dbReference>
<dbReference type="GO" id="GO:0005739">
    <property type="term" value="C:mitochondrion"/>
    <property type="evidence" value="ECO:0007669"/>
    <property type="project" value="TreeGrafter"/>
</dbReference>
<dbReference type="SMART" id="SM00829">
    <property type="entry name" value="PKS_ER"/>
    <property type="match status" value="1"/>
</dbReference>
<reference evidence="2" key="1">
    <citation type="journal article" date="2020" name="Stud. Mycol.">
        <title>101 Dothideomycetes genomes: a test case for predicting lifestyles and emergence of pathogens.</title>
        <authorList>
            <person name="Haridas S."/>
            <person name="Albert R."/>
            <person name="Binder M."/>
            <person name="Bloem J."/>
            <person name="Labutti K."/>
            <person name="Salamov A."/>
            <person name="Andreopoulos B."/>
            <person name="Baker S."/>
            <person name="Barry K."/>
            <person name="Bills G."/>
            <person name="Bluhm B."/>
            <person name="Cannon C."/>
            <person name="Castanera R."/>
            <person name="Culley D."/>
            <person name="Daum C."/>
            <person name="Ezra D."/>
            <person name="Gonzalez J."/>
            <person name="Henrissat B."/>
            <person name="Kuo A."/>
            <person name="Liang C."/>
            <person name="Lipzen A."/>
            <person name="Lutzoni F."/>
            <person name="Magnuson J."/>
            <person name="Mondo S."/>
            <person name="Nolan M."/>
            <person name="Ohm R."/>
            <person name="Pangilinan J."/>
            <person name="Park H.-J."/>
            <person name="Ramirez L."/>
            <person name="Alfaro M."/>
            <person name="Sun H."/>
            <person name="Tritt A."/>
            <person name="Yoshinaga Y."/>
            <person name="Zwiers L.-H."/>
            <person name="Turgeon B."/>
            <person name="Goodwin S."/>
            <person name="Spatafora J."/>
            <person name="Crous P."/>
            <person name="Grigoriev I."/>
        </authorList>
    </citation>
    <scope>NUCLEOTIDE SEQUENCE</scope>
    <source>
        <strain evidence="2">CBS 109.77</strain>
    </source>
</reference>
<dbReference type="InterPro" id="IPR020843">
    <property type="entry name" value="ER"/>
</dbReference>
<evidence type="ECO:0000259" key="1">
    <source>
        <dbReference type="SMART" id="SM00829"/>
    </source>
</evidence>
<dbReference type="GO" id="GO:0008270">
    <property type="term" value="F:zinc ion binding"/>
    <property type="evidence" value="ECO:0007669"/>
    <property type="project" value="InterPro"/>
</dbReference>
<dbReference type="SUPFAM" id="SSF50129">
    <property type="entry name" value="GroES-like"/>
    <property type="match status" value="1"/>
</dbReference>
<accession>A0A6A6XLE3</accession>
<dbReference type="Proteomes" id="UP000799757">
    <property type="component" value="Unassembled WGS sequence"/>
</dbReference>
<dbReference type="SUPFAM" id="SSF51735">
    <property type="entry name" value="NAD(P)-binding Rossmann-fold domains"/>
    <property type="match status" value="1"/>
</dbReference>
<dbReference type="PANTHER" id="PTHR11695">
    <property type="entry name" value="ALCOHOL DEHYDROGENASE RELATED"/>
    <property type="match status" value="1"/>
</dbReference>
<dbReference type="Pfam" id="PF13602">
    <property type="entry name" value="ADH_zinc_N_2"/>
    <property type="match status" value="1"/>
</dbReference>
<protein>
    <submittedName>
        <fullName evidence="2">NAD(P)-binding protein</fullName>
    </submittedName>
</protein>
<dbReference type="InterPro" id="IPR036291">
    <property type="entry name" value="NAD(P)-bd_dom_sf"/>
</dbReference>
<sequence>MSSLPTTQKAVLFNLTTSTLSLTTTAPLPPPSTIEHIIKVHSTAITNGELTWAPFTNWPNEHIPCFDVSGTILTRIATSRFQIGDKVYGRIAAGREGSAREFATILPSEAALVPRGLTMQDAASVPMSAHTAWQALFEQGLLAGAFSNAPFVDDAGSLVGAQAAAGKRVLVLNAAGGVGLFATQFCKLAGAYTVGTSSARNAAFLRELGVDEVLDYSLTSVADWVGGDEERKFDLVLDCVGGASMLDGWAAVGRNAAYVSVVPGFKTPEAGIPVGVRAMWFIMESRAVELERIGRFFELGLLRTYVDSVWGIEEYKEAFAKTAGGHARGKVVLRIGEEE</sequence>
<name>A0A6A6XLE3_9PLEO</name>
<dbReference type="InterPro" id="IPR002364">
    <property type="entry name" value="Quin_OxRdtase/zeta-crystal_CS"/>
</dbReference>
<evidence type="ECO:0000313" key="2">
    <source>
        <dbReference type="EMBL" id="KAF2797350.1"/>
    </source>
</evidence>